<dbReference type="InterPro" id="IPR029068">
    <property type="entry name" value="Glyas_Bleomycin-R_OHBP_Dase"/>
</dbReference>
<sequence length="327" mass="36589">MGSPATSMKATRNVVDVSTMTLLEHVNLNVPSHEYILPFYFDVLGCGLDPRKASNLEPDAQKRTIWANAGASQFHLPYGDVAQRIPGNIGLRYDSLDALKSRVVDSDAVKSYEIGVDPRSQREYVKLVDQYDNVFWCRTGESVNEDKVQPIIGPQDTEKWGSYAEKYGQKESECRGIDYVEFECPPNSAEKIAVFYESVFDATTTVVDVGGGSKIAIIAFGKVDNAGKADQSLLFKETTSTLPPYDGHHIAFYVGESGTDFDVCYRNAELAGLVWVNPRFTDDADTLDKARKWRQFRMKDIVDMSNGETIMELEHEIRSVDHESWPG</sequence>
<evidence type="ECO:0000313" key="2">
    <source>
        <dbReference type="Proteomes" id="UP001295423"/>
    </source>
</evidence>
<name>A0AAD2JJG0_9STRA</name>
<dbReference type="PANTHER" id="PTHR40280">
    <property type="entry name" value="BLR6907 PROTEIN"/>
    <property type="match status" value="1"/>
</dbReference>
<organism evidence="1 2">
    <name type="scientific">Cylindrotheca closterium</name>
    <dbReference type="NCBI Taxonomy" id="2856"/>
    <lineage>
        <taxon>Eukaryota</taxon>
        <taxon>Sar</taxon>
        <taxon>Stramenopiles</taxon>
        <taxon>Ochrophyta</taxon>
        <taxon>Bacillariophyta</taxon>
        <taxon>Bacillariophyceae</taxon>
        <taxon>Bacillariophycidae</taxon>
        <taxon>Bacillariales</taxon>
        <taxon>Bacillariaceae</taxon>
        <taxon>Cylindrotheca</taxon>
    </lineage>
</organism>
<keyword evidence="2" id="KW-1185">Reference proteome</keyword>
<proteinExistence type="predicted"/>
<gene>
    <name evidence="1" type="ORF">CYCCA115_LOCUS15682</name>
</gene>
<dbReference type="Proteomes" id="UP001295423">
    <property type="component" value="Unassembled WGS sequence"/>
</dbReference>
<evidence type="ECO:0008006" key="3">
    <source>
        <dbReference type="Google" id="ProtNLM"/>
    </source>
</evidence>
<dbReference type="PANTHER" id="PTHR40280:SF1">
    <property type="entry name" value="VOC DOMAIN-CONTAINING PROTEIN"/>
    <property type="match status" value="1"/>
</dbReference>
<reference evidence="1" key="1">
    <citation type="submission" date="2023-08" db="EMBL/GenBank/DDBJ databases">
        <authorList>
            <person name="Audoor S."/>
            <person name="Bilcke G."/>
        </authorList>
    </citation>
    <scope>NUCLEOTIDE SEQUENCE</scope>
</reference>
<dbReference type="EMBL" id="CAKOGP040001881">
    <property type="protein sequence ID" value="CAJ1955297.1"/>
    <property type="molecule type" value="Genomic_DNA"/>
</dbReference>
<evidence type="ECO:0000313" key="1">
    <source>
        <dbReference type="EMBL" id="CAJ1955297.1"/>
    </source>
</evidence>
<accession>A0AAD2JJG0</accession>
<protein>
    <recommendedName>
        <fullName evidence="3">VOC domain-containing protein</fullName>
    </recommendedName>
</protein>
<dbReference type="SUPFAM" id="SSF54593">
    <property type="entry name" value="Glyoxalase/Bleomycin resistance protein/Dihydroxybiphenyl dioxygenase"/>
    <property type="match status" value="1"/>
</dbReference>
<comment type="caution">
    <text evidence="1">The sequence shown here is derived from an EMBL/GenBank/DDBJ whole genome shotgun (WGS) entry which is preliminary data.</text>
</comment>
<dbReference type="AlphaFoldDB" id="A0AAD2JJG0"/>